<evidence type="ECO:0000313" key="8">
    <source>
        <dbReference type="Proteomes" id="UP000267535"/>
    </source>
</evidence>
<comment type="caution">
    <text evidence="7">The sequence shown here is derived from an EMBL/GenBank/DDBJ whole genome shotgun (WGS) entry which is preliminary data.</text>
</comment>
<comment type="catalytic activity">
    <reaction evidence="5">
        <text>a 2'-deoxyribonucleoside 5'-diphosphate + [thioredoxin]-disulfide + H2O = a ribonucleoside 5'-diphosphate + [thioredoxin]-dithiol</text>
        <dbReference type="Rhea" id="RHEA:23252"/>
        <dbReference type="Rhea" id="RHEA-COMP:10698"/>
        <dbReference type="Rhea" id="RHEA-COMP:10700"/>
        <dbReference type="ChEBI" id="CHEBI:15377"/>
        <dbReference type="ChEBI" id="CHEBI:29950"/>
        <dbReference type="ChEBI" id="CHEBI:50058"/>
        <dbReference type="ChEBI" id="CHEBI:57930"/>
        <dbReference type="ChEBI" id="CHEBI:73316"/>
        <dbReference type="EC" id="1.17.4.1"/>
    </reaction>
</comment>
<reference evidence="7 8" key="1">
    <citation type="submission" date="2018-11" db="EMBL/GenBank/DDBJ databases">
        <title>The draft genome sequence of Amphritea balenae JAMM 1525T.</title>
        <authorList>
            <person name="Fang Z."/>
            <person name="Zhang Y."/>
            <person name="Han X."/>
        </authorList>
    </citation>
    <scope>NUCLEOTIDE SEQUENCE [LARGE SCALE GENOMIC DNA]</scope>
    <source>
        <strain evidence="7 8">JAMM 1525</strain>
    </source>
</reference>
<accession>A0A3P1SM29</accession>
<proteinExistence type="inferred from homology"/>
<dbReference type="Pfam" id="PF12637">
    <property type="entry name" value="TSCPD"/>
    <property type="match status" value="1"/>
</dbReference>
<dbReference type="Proteomes" id="UP000267535">
    <property type="component" value="Unassembled WGS sequence"/>
</dbReference>
<name>A0A3P1SM29_9GAMM</name>
<keyword evidence="8" id="KW-1185">Reference proteome</keyword>
<dbReference type="GO" id="GO:0004748">
    <property type="term" value="F:ribonucleoside-diphosphate reductase activity, thioredoxin disulfide as acceptor"/>
    <property type="evidence" value="ECO:0007669"/>
    <property type="project" value="UniProtKB-EC"/>
</dbReference>
<dbReference type="RefSeq" id="WP_124927175.1">
    <property type="nucleotide sequence ID" value="NZ_BMOH01000003.1"/>
</dbReference>
<feature type="domain" description="TSCPD" evidence="6">
    <location>
        <begin position="55"/>
        <end position="163"/>
    </location>
</feature>
<evidence type="ECO:0000259" key="6">
    <source>
        <dbReference type="Pfam" id="PF12637"/>
    </source>
</evidence>
<dbReference type="GO" id="GO:0000166">
    <property type="term" value="F:nucleotide binding"/>
    <property type="evidence" value="ECO:0007669"/>
    <property type="project" value="UniProtKB-KW"/>
</dbReference>
<gene>
    <name evidence="7" type="ORF">EHS89_16035</name>
</gene>
<dbReference type="EMBL" id="RQXV01000009">
    <property type="protein sequence ID" value="RRC98080.1"/>
    <property type="molecule type" value="Genomic_DNA"/>
</dbReference>
<dbReference type="EC" id="1.17.4.1" evidence="2"/>
<keyword evidence="3" id="KW-0237">DNA synthesis</keyword>
<organism evidence="7 8">
    <name type="scientific">Amphritea balenae</name>
    <dbReference type="NCBI Taxonomy" id="452629"/>
    <lineage>
        <taxon>Bacteria</taxon>
        <taxon>Pseudomonadati</taxon>
        <taxon>Pseudomonadota</taxon>
        <taxon>Gammaproteobacteria</taxon>
        <taxon>Oceanospirillales</taxon>
        <taxon>Oceanospirillaceae</taxon>
        <taxon>Amphritea</taxon>
    </lineage>
</organism>
<dbReference type="GO" id="GO:0071897">
    <property type="term" value="P:DNA biosynthetic process"/>
    <property type="evidence" value="ECO:0007669"/>
    <property type="project" value="UniProtKB-KW"/>
</dbReference>
<evidence type="ECO:0000256" key="1">
    <source>
        <dbReference type="ARBA" id="ARBA00007405"/>
    </source>
</evidence>
<sequence length="247" mass="27243">MNSEQQDSVKRLCISQPIIGYKVLTEEDKAAEKVEVDTTPAIEQVHENLTRPDFLMGSTYKIKTPMSEHALYITINDILLNQGTEHEQRHPYEIFINSKNMDHFMWVVALTRVISAVFRKGGDVTFMAEELKAVFDPKGGYFKKGGKFMPSLVAEIGEAIEGHLKMIGLLEEPGLDQHQQQILDEKRAEYEKRSSAGSAGTDSAAAVNDDNGGFPADAIVCNKCSTKAAILMDGCYTCLNCGDSKCG</sequence>
<protein>
    <recommendedName>
        <fullName evidence="2">ribonucleoside-diphosphate reductase</fullName>
        <ecNumber evidence="2">1.17.4.1</ecNumber>
    </recommendedName>
</protein>
<evidence type="ECO:0000313" key="7">
    <source>
        <dbReference type="EMBL" id="RRC98080.1"/>
    </source>
</evidence>
<evidence type="ECO:0000256" key="2">
    <source>
        <dbReference type="ARBA" id="ARBA00012274"/>
    </source>
</evidence>
<evidence type="ECO:0000256" key="3">
    <source>
        <dbReference type="ARBA" id="ARBA00022634"/>
    </source>
</evidence>
<keyword evidence="4" id="KW-0547">Nucleotide-binding</keyword>
<evidence type="ECO:0000256" key="5">
    <source>
        <dbReference type="ARBA" id="ARBA00047754"/>
    </source>
</evidence>
<dbReference type="InterPro" id="IPR024434">
    <property type="entry name" value="TSCPD_dom"/>
</dbReference>
<dbReference type="OrthoDB" id="8478578at2"/>
<evidence type="ECO:0000256" key="4">
    <source>
        <dbReference type="ARBA" id="ARBA00022741"/>
    </source>
</evidence>
<comment type="similarity">
    <text evidence="1">Belongs to the ribonucleoside diphosphate reductase class-2 family.</text>
</comment>
<dbReference type="AlphaFoldDB" id="A0A3P1SM29"/>